<sequence>GPGLIRWSQVDEEGDTIMLEELPDFETRCLSSLSKVFADAELHDLPVNTGSAMWKEVFSFQVAYRSPQLIKSLKISAESELEPYLAIRAVGLSPSELPVFPNPDEGYIRTAPGLYPDPLYPLADGVHAVPNQWRSVWVTVSLPSMSEFIPAADIGAESVSFPIDLCFEDGKGNHLGAEKFALEIIFQELPEQTLLHTEWFHSDCIATQYKVEVFSEAHWKLIESYVHNAVNHGVNMLLTPLFTPPLDTYVGGERPTVQLIDVEITGVNEYRFKFDRLERWVEMCQRLGIQFIEFSHLFTQWGAKYAPKIIAKKDGEEKRIFGWDTEASGESYSLFLDQFLPQLVHFIRNHHLDDKVFFHVSDEPGMKHAESYRQASDILNKHLAGFSILDALSDYDFYEKGLVQIPVPSNDQIEPFIEHGVEPLWTYYCCGQDHHVSNRFFSLSSPRNRVLGAQLYKFGVQGFLHWGFNFWYSQYSKKVIDPFKVTDADCAFPSGDPFVVYPGADGPLDSIRWEVFREGLQDLRALKLLEALAGREKTLALLEQNLREELTFKSFPDDIEWLLSTREKINRAIKDAYRADR</sequence>
<reference evidence="4 5" key="1">
    <citation type="journal article" date="2024" name="Nat. Commun.">
        <title>Genetic and functional diversity of beta-N-acetylgalactosamine-targeting glycosidases expanded by deep-sea metagenome analysis.</title>
        <authorList>
            <person name="Sumida T."/>
            <person name="Hiraoka S."/>
            <person name="Usui K."/>
            <person name="Ishiwata A."/>
            <person name="Sengoku T."/>
            <person name="Stubbs K.A."/>
            <person name="Tanaka K."/>
            <person name="Deguchi S."/>
            <person name="Fushinobu S."/>
            <person name="Nunoura T."/>
        </authorList>
    </citation>
    <scope>X-RAY CRYSTALLOGRAPHY (1.65 ANGSTROMS)</scope>
</reference>
<accession>A0AAT8XUB3</accession>
<dbReference type="InterPro" id="IPR025150">
    <property type="entry name" value="GH123_cat"/>
</dbReference>
<evidence type="ECO:0000313" key="2">
    <source>
        <dbReference type="PDB" id="8K2L"/>
    </source>
</evidence>
<keyword evidence="4 5" id="KW-0002">3D-structure</keyword>
<evidence type="ECO:0000313" key="3">
    <source>
        <dbReference type="PDB" id="8K2M"/>
    </source>
</evidence>
<dbReference type="Pfam" id="PF13320">
    <property type="entry name" value="GH123_cat"/>
    <property type="match status" value="1"/>
</dbReference>
<feature type="domain" description="Glycoside hydrolase 123 catalytic" evidence="1">
    <location>
        <begin position="199"/>
        <end position="529"/>
    </location>
</feature>
<evidence type="ECO:0000259" key="1">
    <source>
        <dbReference type="Pfam" id="PF13320"/>
    </source>
</evidence>
<dbReference type="SMR" id="A0AAT8XUB3"/>
<evidence type="ECO:0007829" key="4">
    <source>
        <dbReference type="PDB" id="8K2L"/>
    </source>
</evidence>
<dbReference type="AlphaFoldDB" id="A0AAT8XUB3"/>
<dbReference type="PDB" id="8K2M">
    <property type="method" value="X-ray"/>
    <property type="resolution" value="1.65 A"/>
    <property type="chains" value="A=1-581"/>
</dbReference>
<evidence type="ECO:0007829" key="5">
    <source>
        <dbReference type="PDB" id="8K2M"/>
    </source>
</evidence>
<proteinExistence type="evidence at protein level"/>
<organism evidence="2">
    <name type="scientific">Paenibacillus sp. TS12</name>
    <dbReference type="NCBI Taxonomy" id="192895"/>
    <lineage>
        <taxon>Bacteria</taxon>
        <taxon>Bacillati</taxon>
        <taxon>Bacillota</taxon>
        <taxon>Bacilli</taxon>
        <taxon>Bacillales</taxon>
        <taxon>Paenibacillaceae</taxon>
        <taxon>Paenibacillus</taxon>
    </lineage>
</organism>
<name>A0AAT8XUB3_9BACL</name>
<dbReference type="PDB" id="8K2L">
    <property type="method" value="X-ray"/>
    <property type="resolution" value="1.95 A"/>
    <property type="chains" value="A=1-581"/>
</dbReference>
<protein>
    <submittedName>
        <fullName evidence="2 3">Monosaccharide-releasing beta-N-acetylgalactosaminidase</fullName>
    </submittedName>
</protein>